<dbReference type="Proteomes" id="UP000593573">
    <property type="component" value="Unassembled WGS sequence"/>
</dbReference>
<dbReference type="EMBL" id="JABFAB010000009">
    <property type="protein sequence ID" value="MBA0658241.1"/>
    <property type="molecule type" value="Genomic_DNA"/>
</dbReference>
<name>A0A7J8V654_9ROSI</name>
<proteinExistence type="predicted"/>
<dbReference type="OrthoDB" id="10344286at2759"/>
<reference evidence="1 2" key="1">
    <citation type="journal article" date="2019" name="Genome Biol. Evol.">
        <title>Insights into the evolution of the New World diploid cottons (Gossypium, subgenus Houzingenia) based on genome sequencing.</title>
        <authorList>
            <person name="Grover C.E."/>
            <person name="Arick M.A. 2nd"/>
            <person name="Thrash A."/>
            <person name="Conover J.L."/>
            <person name="Sanders W.S."/>
            <person name="Peterson D.G."/>
            <person name="Frelichowski J.E."/>
            <person name="Scheffler J.A."/>
            <person name="Scheffler B.E."/>
            <person name="Wendel J.F."/>
        </authorList>
    </citation>
    <scope>NUCLEOTIDE SEQUENCE [LARGE SCALE GENOMIC DNA]</scope>
    <source>
        <strain evidence="1">57</strain>
        <tissue evidence="1">Leaf</tissue>
    </source>
</reference>
<evidence type="ECO:0000313" key="1">
    <source>
        <dbReference type="EMBL" id="MBA0658241.1"/>
    </source>
</evidence>
<sequence length="41" mass="5130">MTKAYIYFSKRLIDFGLMEEEYWHMKLETSRMTEMKNPCNY</sequence>
<organism evidence="1 2">
    <name type="scientific">Gossypium klotzschianum</name>
    <dbReference type="NCBI Taxonomy" id="34286"/>
    <lineage>
        <taxon>Eukaryota</taxon>
        <taxon>Viridiplantae</taxon>
        <taxon>Streptophyta</taxon>
        <taxon>Embryophyta</taxon>
        <taxon>Tracheophyta</taxon>
        <taxon>Spermatophyta</taxon>
        <taxon>Magnoliopsida</taxon>
        <taxon>eudicotyledons</taxon>
        <taxon>Gunneridae</taxon>
        <taxon>Pentapetalae</taxon>
        <taxon>rosids</taxon>
        <taxon>malvids</taxon>
        <taxon>Malvales</taxon>
        <taxon>Malvaceae</taxon>
        <taxon>Malvoideae</taxon>
        <taxon>Gossypium</taxon>
    </lineage>
</organism>
<comment type="caution">
    <text evidence="1">The sequence shown here is derived from an EMBL/GenBank/DDBJ whole genome shotgun (WGS) entry which is preliminary data.</text>
</comment>
<keyword evidence="2" id="KW-1185">Reference proteome</keyword>
<gene>
    <name evidence="1" type="ORF">Goklo_010464</name>
</gene>
<evidence type="ECO:0000313" key="2">
    <source>
        <dbReference type="Proteomes" id="UP000593573"/>
    </source>
</evidence>
<dbReference type="AlphaFoldDB" id="A0A7J8V654"/>
<protein>
    <submittedName>
        <fullName evidence="1">Uncharacterized protein</fullName>
    </submittedName>
</protein>
<accession>A0A7J8V654</accession>